<dbReference type="Pfam" id="PF01047">
    <property type="entry name" value="MarR"/>
    <property type="match status" value="1"/>
</dbReference>
<dbReference type="SMART" id="SM00347">
    <property type="entry name" value="HTH_MARR"/>
    <property type="match status" value="1"/>
</dbReference>
<protein>
    <submittedName>
        <fullName evidence="5">MarR family protein</fullName>
    </submittedName>
</protein>
<evidence type="ECO:0000256" key="2">
    <source>
        <dbReference type="ARBA" id="ARBA00023125"/>
    </source>
</evidence>
<keyword evidence="3" id="KW-0804">Transcription</keyword>
<dbReference type="PANTHER" id="PTHR33164">
    <property type="entry name" value="TRANSCRIPTIONAL REGULATOR, MARR FAMILY"/>
    <property type="match status" value="1"/>
</dbReference>
<evidence type="ECO:0000313" key="5">
    <source>
        <dbReference type="EMBL" id="SMX27454.1"/>
    </source>
</evidence>
<sequence>MLNKPASFRQTSINIESTLGWPKREMAGSMTSRSKLPPTARSLPITLIRAREHIMAPIRKVLVEEGITEQQWRVLRVVSEAGTIDATEVSERACLLLPSLTRIVRAMLERGLLERVQDTDDRRRQNLSVTPAGQAVIDRNLEETTEIMDKFRIALGDEQHEALIDALTAICEVE</sequence>
<dbReference type="InterPro" id="IPR023187">
    <property type="entry name" value="Tscrpt_reg_MarR-type_CS"/>
</dbReference>
<keyword evidence="2" id="KW-0238">DNA-binding</keyword>
<accession>A0A238JB64</accession>
<dbReference type="InterPro" id="IPR036388">
    <property type="entry name" value="WH-like_DNA-bd_sf"/>
</dbReference>
<dbReference type="EMBL" id="FXXP01000001">
    <property type="protein sequence ID" value="SMX27454.1"/>
    <property type="molecule type" value="Genomic_DNA"/>
</dbReference>
<dbReference type="AlphaFoldDB" id="A0A238JB64"/>
<dbReference type="PROSITE" id="PS01117">
    <property type="entry name" value="HTH_MARR_1"/>
    <property type="match status" value="1"/>
</dbReference>
<evidence type="ECO:0000313" key="6">
    <source>
        <dbReference type="Proteomes" id="UP000225972"/>
    </source>
</evidence>
<dbReference type="InterPro" id="IPR039422">
    <property type="entry name" value="MarR/SlyA-like"/>
</dbReference>
<dbReference type="Proteomes" id="UP000225972">
    <property type="component" value="Unassembled WGS sequence"/>
</dbReference>
<organism evidence="5 6">
    <name type="scientific">Pelagimonas phthalicica</name>
    <dbReference type="NCBI Taxonomy" id="1037362"/>
    <lineage>
        <taxon>Bacteria</taxon>
        <taxon>Pseudomonadati</taxon>
        <taxon>Pseudomonadota</taxon>
        <taxon>Alphaproteobacteria</taxon>
        <taxon>Rhodobacterales</taxon>
        <taxon>Roseobacteraceae</taxon>
        <taxon>Pelagimonas</taxon>
    </lineage>
</organism>
<dbReference type="GO" id="GO:0003700">
    <property type="term" value="F:DNA-binding transcription factor activity"/>
    <property type="evidence" value="ECO:0007669"/>
    <property type="project" value="InterPro"/>
</dbReference>
<dbReference type="InterPro" id="IPR036390">
    <property type="entry name" value="WH_DNA-bd_sf"/>
</dbReference>
<evidence type="ECO:0000259" key="4">
    <source>
        <dbReference type="PROSITE" id="PS50995"/>
    </source>
</evidence>
<dbReference type="InterPro" id="IPR000835">
    <property type="entry name" value="HTH_MarR-typ"/>
</dbReference>
<name>A0A238JB64_9RHOB</name>
<dbReference type="GO" id="GO:0006950">
    <property type="term" value="P:response to stress"/>
    <property type="evidence" value="ECO:0007669"/>
    <property type="project" value="TreeGrafter"/>
</dbReference>
<dbReference type="SUPFAM" id="SSF46785">
    <property type="entry name" value="Winged helix' DNA-binding domain"/>
    <property type="match status" value="1"/>
</dbReference>
<dbReference type="GO" id="GO:0003677">
    <property type="term" value="F:DNA binding"/>
    <property type="evidence" value="ECO:0007669"/>
    <property type="project" value="UniProtKB-KW"/>
</dbReference>
<reference evidence="6" key="1">
    <citation type="submission" date="2017-05" db="EMBL/GenBank/DDBJ databases">
        <authorList>
            <person name="Rodrigo-Torres L."/>
            <person name="Arahal R. D."/>
            <person name="Lucena T."/>
        </authorList>
    </citation>
    <scope>NUCLEOTIDE SEQUENCE [LARGE SCALE GENOMIC DNA]</scope>
    <source>
        <strain evidence="6">CECT 8649</strain>
    </source>
</reference>
<dbReference type="PANTHER" id="PTHR33164:SF13">
    <property type="entry name" value="4-HYDROXYPHENYLACETATE CATABOLISM PROTEIN"/>
    <property type="match status" value="1"/>
</dbReference>
<dbReference type="Gene3D" id="1.10.10.10">
    <property type="entry name" value="Winged helix-like DNA-binding domain superfamily/Winged helix DNA-binding domain"/>
    <property type="match status" value="1"/>
</dbReference>
<gene>
    <name evidence="5" type="ORF">TRP8649_01559</name>
</gene>
<proteinExistence type="predicted"/>
<feature type="domain" description="HTH marR-type" evidence="4">
    <location>
        <begin position="40"/>
        <end position="172"/>
    </location>
</feature>
<keyword evidence="6" id="KW-1185">Reference proteome</keyword>
<dbReference type="PROSITE" id="PS50995">
    <property type="entry name" value="HTH_MARR_2"/>
    <property type="match status" value="1"/>
</dbReference>
<evidence type="ECO:0000256" key="3">
    <source>
        <dbReference type="ARBA" id="ARBA00023163"/>
    </source>
</evidence>
<evidence type="ECO:0000256" key="1">
    <source>
        <dbReference type="ARBA" id="ARBA00023015"/>
    </source>
</evidence>
<keyword evidence="1" id="KW-0805">Transcription regulation</keyword>